<evidence type="ECO:0000259" key="8">
    <source>
        <dbReference type="Pfam" id="PF01636"/>
    </source>
</evidence>
<dbReference type="InterPro" id="IPR011009">
    <property type="entry name" value="Kinase-like_dom_sf"/>
</dbReference>
<keyword evidence="4 9" id="KW-0808">Transferase</keyword>
<feature type="domain" description="Aminoglycoside phosphotransferase" evidence="8">
    <location>
        <begin position="182"/>
        <end position="275"/>
    </location>
</feature>
<dbReference type="Proteomes" id="UP000514716">
    <property type="component" value="Chromosome"/>
</dbReference>
<dbReference type="InterPro" id="IPR009212">
    <property type="entry name" value="Methylthioribose_kinase"/>
</dbReference>
<dbReference type="EMBL" id="CP059540">
    <property type="protein sequence ID" value="QMT19057.1"/>
    <property type="molecule type" value="Genomic_DNA"/>
</dbReference>
<evidence type="ECO:0000313" key="9">
    <source>
        <dbReference type="EMBL" id="QMT19057.1"/>
    </source>
</evidence>
<proteinExistence type="inferred from homology"/>
<keyword evidence="7" id="KW-0067">ATP-binding</keyword>
<dbReference type="PIRSF" id="PIRSF031134">
    <property type="entry name" value="MTRK"/>
    <property type="match status" value="1"/>
</dbReference>
<reference evidence="9 10" key="1">
    <citation type="submission" date="2020-07" db="EMBL/GenBank/DDBJ databases">
        <title>Screening of a cold-adapted Planococcus bacterium producing protease in traditional shrimp paste and protease identification by genome sequencing.</title>
        <authorList>
            <person name="Gao R."/>
            <person name="Leng W."/>
            <person name="Chu Q."/>
            <person name="Wu X."/>
            <person name="Liu H."/>
            <person name="Li X."/>
        </authorList>
    </citation>
    <scope>NUCLEOTIDE SEQUENCE [LARGE SCALE GENOMIC DNA]</scope>
    <source>
        <strain evidence="9 10">XJ11</strain>
    </source>
</reference>
<evidence type="ECO:0000256" key="5">
    <source>
        <dbReference type="ARBA" id="ARBA00022741"/>
    </source>
</evidence>
<evidence type="ECO:0000256" key="6">
    <source>
        <dbReference type="ARBA" id="ARBA00022777"/>
    </source>
</evidence>
<dbReference type="KEGG" id="pdec:H1Q58_12310"/>
<gene>
    <name evidence="9" type="primary">mtnK</name>
    <name evidence="9" type="ORF">H1Q58_12310</name>
</gene>
<evidence type="ECO:0000256" key="4">
    <source>
        <dbReference type="ARBA" id="ARBA00022679"/>
    </source>
</evidence>
<organism evidence="9 10">
    <name type="scientific">Planococcus maritimus</name>
    <dbReference type="NCBI Taxonomy" id="192421"/>
    <lineage>
        <taxon>Bacteria</taxon>
        <taxon>Bacillati</taxon>
        <taxon>Bacillota</taxon>
        <taxon>Bacilli</taxon>
        <taxon>Bacillales</taxon>
        <taxon>Caryophanaceae</taxon>
        <taxon>Planococcus</taxon>
    </lineage>
</organism>
<dbReference type="Pfam" id="PF01636">
    <property type="entry name" value="APH"/>
    <property type="match status" value="1"/>
</dbReference>
<protein>
    <recommendedName>
        <fullName evidence="3">S-methyl-5-thioribose kinase</fullName>
        <ecNumber evidence="3">2.7.1.100</ecNumber>
    </recommendedName>
</protein>
<dbReference type="NCBIfam" id="TIGR01767">
    <property type="entry name" value="MTRK"/>
    <property type="match status" value="1"/>
</dbReference>
<evidence type="ECO:0000256" key="3">
    <source>
        <dbReference type="ARBA" id="ARBA00012128"/>
    </source>
</evidence>
<dbReference type="GO" id="GO:0005524">
    <property type="term" value="F:ATP binding"/>
    <property type="evidence" value="ECO:0007669"/>
    <property type="project" value="UniProtKB-KW"/>
</dbReference>
<evidence type="ECO:0000256" key="1">
    <source>
        <dbReference type="ARBA" id="ARBA00010165"/>
    </source>
</evidence>
<comment type="similarity">
    <text evidence="1">Belongs to the methylthioribose kinase family.</text>
</comment>
<dbReference type="Gene3D" id="3.30.200.20">
    <property type="entry name" value="Phosphorylase Kinase, domain 1"/>
    <property type="match status" value="1"/>
</dbReference>
<dbReference type="AlphaFoldDB" id="A0A7D7MCG7"/>
<dbReference type="GO" id="GO:0009086">
    <property type="term" value="P:methionine biosynthetic process"/>
    <property type="evidence" value="ECO:0007669"/>
    <property type="project" value="InterPro"/>
</dbReference>
<dbReference type="PANTHER" id="PTHR34273:SF2">
    <property type="entry name" value="METHYLTHIORIBOSE KINASE"/>
    <property type="match status" value="1"/>
</dbReference>
<keyword evidence="6 9" id="KW-0418">Kinase</keyword>
<sequence length="403" mass="46485">MTLFSTYFLMDTEEIKSYVKENISFMHQASNLEASEIGDGNLNYVFRVKDVDSGKSVIIKQAGHTARISDDFKLSTDRIRIETRALQHAFDRTPALVPEIYLFDEVMSCCAMEDLGDFTIMRTSLMEHQIFPLFAEHISTYMAENLLPSTDIVMEHKEKKAAVQSFINPELCEISEDLVFTEPYFNQNNRNIIQHENAQFIQEHLYDNEPLKLEVAKLKYLFLTKAQSLLHGDLHTGSIFITEKDTKVIDPEFAFYGPIGYDVGNVIANLSFSWVNGLAHHQVEFTTWIEDTIRDTIDLFQVKFKEVWKREARELFAATSPSFMQFYLHDVLSDSAGMAGLEMNRRIVGLAQVKDISELDHDKRIQAEKLCIRIANRLIIERDQIQTGDDFVRILHDLKEDFA</sequence>
<dbReference type="PANTHER" id="PTHR34273">
    <property type="entry name" value="METHYLTHIORIBOSE KINASE"/>
    <property type="match status" value="1"/>
</dbReference>
<evidence type="ECO:0000256" key="7">
    <source>
        <dbReference type="ARBA" id="ARBA00022840"/>
    </source>
</evidence>
<keyword evidence="5" id="KW-0547">Nucleotide-binding</keyword>
<keyword evidence="10" id="KW-1185">Reference proteome</keyword>
<accession>A0A7D7MCG7</accession>
<name>A0A7D7MCG7_PLAMR</name>
<dbReference type="Gene3D" id="3.90.1200.10">
    <property type="match status" value="1"/>
</dbReference>
<evidence type="ECO:0000313" key="10">
    <source>
        <dbReference type="Proteomes" id="UP000514716"/>
    </source>
</evidence>
<comment type="subunit">
    <text evidence="2">Homodimer.</text>
</comment>
<dbReference type="RefSeq" id="WP_182093476.1">
    <property type="nucleotide sequence ID" value="NZ_CP059540.1"/>
</dbReference>
<evidence type="ECO:0000256" key="2">
    <source>
        <dbReference type="ARBA" id="ARBA00011738"/>
    </source>
</evidence>
<dbReference type="SUPFAM" id="SSF56112">
    <property type="entry name" value="Protein kinase-like (PK-like)"/>
    <property type="match status" value="1"/>
</dbReference>
<dbReference type="EC" id="2.7.1.100" evidence="3"/>
<dbReference type="GO" id="GO:0046522">
    <property type="term" value="F:S-methyl-5-thioribose kinase activity"/>
    <property type="evidence" value="ECO:0007669"/>
    <property type="project" value="UniProtKB-EC"/>
</dbReference>
<dbReference type="InterPro" id="IPR002575">
    <property type="entry name" value="Aminoglycoside_PTrfase"/>
</dbReference>